<feature type="compositionally biased region" description="Basic and acidic residues" evidence="2">
    <location>
        <begin position="139"/>
        <end position="150"/>
    </location>
</feature>
<dbReference type="Proteomes" id="UP000077755">
    <property type="component" value="Chromosome 6"/>
</dbReference>
<evidence type="ECO:0000256" key="1">
    <source>
        <dbReference type="ARBA" id="ARBA00093634"/>
    </source>
</evidence>
<reference evidence="3" key="2">
    <citation type="submission" date="2022-03" db="EMBL/GenBank/DDBJ databases">
        <title>Draft title - Genomic analysis of global carrot germplasm unveils the trajectory of domestication and the origin of high carotenoid orange carrot.</title>
        <authorList>
            <person name="Iorizzo M."/>
            <person name="Ellison S."/>
            <person name="Senalik D."/>
            <person name="Macko-Podgorni A."/>
            <person name="Grzebelus D."/>
            <person name="Bostan H."/>
            <person name="Rolling W."/>
            <person name="Curaba J."/>
            <person name="Simon P."/>
        </authorList>
    </citation>
    <scope>NUCLEOTIDE SEQUENCE</scope>
    <source>
        <tissue evidence="3">Leaf</tissue>
    </source>
</reference>
<dbReference type="EMBL" id="CP093348">
    <property type="protein sequence ID" value="WOH06063.1"/>
    <property type="molecule type" value="Genomic_DNA"/>
</dbReference>
<protein>
    <recommendedName>
        <fullName evidence="1">Vacuolar ATPase assembly protein VMA22</fullName>
    </recommendedName>
</protein>
<reference evidence="3" key="1">
    <citation type="journal article" date="2016" name="Nat. Genet.">
        <title>A high-quality carrot genome assembly provides new insights into carotenoid accumulation and asterid genome evolution.</title>
        <authorList>
            <person name="Iorizzo M."/>
            <person name="Ellison S."/>
            <person name="Senalik D."/>
            <person name="Zeng P."/>
            <person name="Satapoomin P."/>
            <person name="Huang J."/>
            <person name="Bowman M."/>
            <person name="Iovene M."/>
            <person name="Sanseverino W."/>
            <person name="Cavagnaro P."/>
            <person name="Yildiz M."/>
            <person name="Macko-Podgorni A."/>
            <person name="Moranska E."/>
            <person name="Grzebelus E."/>
            <person name="Grzebelus D."/>
            <person name="Ashrafi H."/>
            <person name="Zheng Z."/>
            <person name="Cheng S."/>
            <person name="Spooner D."/>
            <person name="Van Deynze A."/>
            <person name="Simon P."/>
        </authorList>
    </citation>
    <scope>NUCLEOTIDE SEQUENCE</scope>
    <source>
        <tissue evidence="3">Leaf</tissue>
    </source>
</reference>
<accession>A0AAF0XDI6</accession>
<evidence type="ECO:0000313" key="3">
    <source>
        <dbReference type="EMBL" id="WOH06063.1"/>
    </source>
</evidence>
<gene>
    <name evidence="3" type="ORF">DCAR_0625486</name>
</gene>
<dbReference type="GO" id="GO:0051082">
    <property type="term" value="F:unfolded protein binding"/>
    <property type="evidence" value="ECO:0007669"/>
    <property type="project" value="TreeGrafter"/>
</dbReference>
<dbReference type="PANTHER" id="PTHR31996">
    <property type="entry name" value="COILED-COIL DOMAIN-CONTAINING PROTEIN 115"/>
    <property type="match status" value="1"/>
</dbReference>
<feature type="region of interest" description="Disordered" evidence="2">
    <location>
        <begin position="126"/>
        <end position="171"/>
    </location>
</feature>
<feature type="compositionally biased region" description="Low complexity" evidence="2">
    <location>
        <begin position="156"/>
        <end position="167"/>
    </location>
</feature>
<keyword evidence="4" id="KW-1185">Reference proteome</keyword>
<evidence type="ECO:0000256" key="2">
    <source>
        <dbReference type="SAM" id="MobiDB-lite"/>
    </source>
</evidence>
<name>A0AAF0XDI6_DAUCS</name>
<dbReference type="AlphaFoldDB" id="A0AAF0XDI6"/>
<dbReference type="InterPro" id="IPR040357">
    <property type="entry name" value="Vma22/CCDC115"/>
</dbReference>
<sequence length="227" mass="25513">MEDSKHQDVEIEEAQVESSCSEAQLLPKDETVLELLDSINNYLLLMDSLSSKLRDGWFELAGARQSMGSSRVSSALFDLKYHHAATLMEVDHGDADSNLKQPHFTLHKWLSTDNQEFSPEGGKFEEDELLQRKSSSPHSTEEHQEKRSENGPEVLSSPSSPYTPNSNIKKERAKSLSMFGTLVSPKLRDAQLSFETVLETLQEVANVRSSMLAAYEQVLKEIEISKI</sequence>
<dbReference type="GO" id="GO:0070072">
    <property type="term" value="P:vacuolar proton-transporting V-type ATPase complex assembly"/>
    <property type="evidence" value="ECO:0007669"/>
    <property type="project" value="InterPro"/>
</dbReference>
<dbReference type="PANTHER" id="PTHR31996:SF2">
    <property type="entry name" value="COILED-COIL DOMAIN-CONTAINING PROTEIN 115"/>
    <property type="match status" value="1"/>
</dbReference>
<organism evidence="3 4">
    <name type="scientific">Daucus carota subsp. sativus</name>
    <name type="common">Carrot</name>
    <dbReference type="NCBI Taxonomy" id="79200"/>
    <lineage>
        <taxon>Eukaryota</taxon>
        <taxon>Viridiplantae</taxon>
        <taxon>Streptophyta</taxon>
        <taxon>Embryophyta</taxon>
        <taxon>Tracheophyta</taxon>
        <taxon>Spermatophyta</taxon>
        <taxon>Magnoliopsida</taxon>
        <taxon>eudicotyledons</taxon>
        <taxon>Gunneridae</taxon>
        <taxon>Pentapetalae</taxon>
        <taxon>asterids</taxon>
        <taxon>campanulids</taxon>
        <taxon>Apiales</taxon>
        <taxon>Apiaceae</taxon>
        <taxon>Apioideae</taxon>
        <taxon>Scandiceae</taxon>
        <taxon>Daucinae</taxon>
        <taxon>Daucus</taxon>
        <taxon>Daucus sect. Daucus</taxon>
    </lineage>
</organism>
<proteinExistence type="predicted"/>
<dbReference type="Pfam" id="PF21730">
    <property type="entry name" value="Vma22_CCDC115"/>
    <property type="match status" value="1"/>
</dbReference>
<evidence type="ECO:0000313" key="4">
    <source>
        <dbReference type="Proteomes" id="UP000077755"/>
    </source>
</evidence>